<comment type="caution">
    <text evidence="1">The sequence shown here is derived from an EMBL/GenBank/DDBJ whole genome shotgun (WGS) entry which is preliminary data.</text>
</comment>
<protein>
    <submittedName>
        <fullName evidence="1">Uncharacterized protein</fullName>
    </submittedName>
</protein>
<sequence>MAEYSTTFIPRFLPFRINFISNLNFDRLNINSAVDLEYTLNNVNNCFRELHKRMLLISIIERNNFRNLTSPVIINYFKTEASAKNVRLLLSRVNADELLHLNYQRLMNGFIYIKSSISSQSLLNTGQEGAACNSAK</sequence>
<proteinExistence type="predicted"/>
<dbReference type="Proteomes" id="UP000031668">
    <property type="component" value="Unassembled WGS sequence"/>
</dbReference>
<reference evidence="1 2" key="1">
    <citation type="journal article" date="2014" name="Genome Biol. Evol.">
        <title>The genome of the myxosporean Thelohanellus kitauei shows adaptations to nutrient acquisition within its fish host.</title>
        <authorList>
            <person name="Yang Y."/>
            <person name="Xiong J."/>
            <person name="Zhou Z."/>
            <person name="Huo F."/>
            <person name="Miao W."/>
            <person name="Ran C."/>
            <person name="Liu Y."/>
            <person name="Zhang J."/>
            <person name="Feng J."/>
            <person name="Wang M."/>
            <person name="Wang M."/>
            <person name="Wang L."/>
            <person name="Yao B."/>
        </authorList>
    </citation>
    <scope>NUCLEOTIDE SEQUENCE [LARGE SCALE GENOMIC DNA]</scope>
    <source>
        <strain evidence="1">Wuqing</strain>
    </source>
</reference>
<organism evidence="1 2">
    <name type="scientific">Thelohanellus kitauei</name>
    <name type="common">Myxosporean</name>
    <dbReference type="NCBI Taxonomy" id="669202"/>
    <lineage>
        <taxon>Eukaryota</taxon>
        <taxon>Metazoa</taxon>
        <taxon>Cnidaria</taxon>
        <taxon>Myxozoa</taxon>
        <taxon>Myxosporea</taxon>
        <taxon>Bivalvulida</taxon>
        <taxon>Platysporina</taxon>
        <taxon>Myxobolidae</taxon>
        <taxon>Thelohanellus</taxon>
    </lineage>
</organism>
<name>A0A0C2MWZ8_THEKT</name>
<dbReference type="EMBL" id="JWZT01001601">
    <property type="protein sequence ID" value="KII71886.1"/>
    <property type="molecule type" value="Genomic_DNA"/>
</dbReference>
<dbReference type="AlphaFoldDB" id="A0A0C2MWZ8"/>
<evidence type="ECO:0000313" key="2">
    <source>
        <dbReference type="Proteomes" id="UP000031668"/>
    </source>
</evidence>
<gene>
    <name evidence="1" type="ORF">RF11_11884</name>
</gene>
<keyword evidence="2" id="KW-1185">Reference proteome</keyword>
<evidence type="ECO:0000313" key="1">
    <source>
        <dbReference type="EMBL" id="KII71886.1"/>
    </source>
</evidence>
<accession>A0A0C2MWZ8</accession>